<keyword evidence="15 33" id="KW-0053">Apoptosis</keyword>
<evidence type="ECO:0000256" key="3">
    <source>
        <dbReference type="ARBA" id="ARBA00004505"/>
    </source>
</evidence>
<dbReference type="Gene3D" id="1.20.5.490">
    <property type="entry name" value="Single helix bin"/>
    <property type="match status" value="1"/>
</dbReference>
<comment type="subcellular location">
    <subcellularLocation>
        <location evidence="3">Host cell membrane</location>
        <topology evidence="3">Peripheral membrane protein</topology>
    </subcellularLocation>
    <subcellularLocation>
        <location evidence="1">Host cell membrane</location>
        <topology evidence="1">Single-pass type I membrane protein</topology>
    </subcellularLocation>
    <subcellularLocation>
        <location evidence="2">Host endosome membrane</location>
        <topology evidence="2">Peripheral membrane protein</topology>
    </subcellularLocation>
    <subcellularLocation>
        <location evidence="5">Host endosome membrane</location>
        <topology evidence="5">Single-pass type I membrane protein</topology>
    </subcellularLocation>
    <subcellularLocation>
        <location evidence="6">Virion membrane</location>
        <topology evidence="6">Peripheral membrane protein</topology>
    </subcellularLocation>
    <subcellularLocation>
        <location evidence="4">Virion membrane</location>
        <topology evidence="4">Single-pass type I membrane protein</topology>
    </subcellularLocation>
</comment>
<comment type="function">
    <text evidence="33">Envelope glycoprotein gp160: Oligomerizes in the host endoplasmic reticulum into predominantly trimers. In a second time, gp160 transits in the host Golgi, where glycosylation is completed. The precursor is then proteolytically cleaved in the trans-Golgi and thereby activated by cellular furin or furin-like proteases to produce gp120 and gp41.</text>
</comment>
<evidence type="ECO:0000256" key="32">
    <source>
        <dbReference type="ARBA" id="ARBA00062028"/>
    </source>
</evidence>
<comment type="domain">
    <text evidence="33">Some of the most genetically diverse regions of the viral genome are present in Env. They are called variable regions 1 through 5 (V1 through V5). Coreceptor usage of gp120 is determined mainly by the primary structure of the third variable region (V3) in the outer domain of gp120. The sequence of V3 determines which coreceptor, CCR5 and/or CXCR4 (corresponding to R5/macrophage, X4/T cell and R5X4/T cell and macrophage tropism), is used to trigger the fusion potential of the Env complex, and hence which cells the virus can infect. Binding to CCR5 involves a region adjacent in addition to V3.</text>
</comment>
<keyword evidence="12 33" id="KW-1162">Viral penetration into host cytoplasm</keyword>
<feature type="site" description="Cleavage; by host furin" evidence="33">
    <location>
        <begin position="514"/>
        <end position="515"/>
    </location>
</feature>
<comment type="PTM">
    <text evidence="33">Specific enzymatic cleavages in vivo yield mature proteins. Envelope glycoproteins are synthesized as a inactive precursor that is heavily N-glycosylated and processed likely by host cell furin in the Golgi to yield the mature SU and TM proteins. The cleavage site between SU and TM requires the minimal sequence [KR]-X-[KR]-R. About 2 of the 9 disulfide bonds of gp41 are reduced by P4HB/PDI, following binding to CD4 receptor.</text>
</comment>
<dbReference type="GO" id="GO:0019064">
    <property type="term" value="P:fusion of virus membrane with host plasma membrane"/>
    <property type="evidence" value="ECO:0007669"/>
    <property type="project" value="UniProtKB-UniRule"/>
</dbReference>
<comment type="function">
    <text evidence="33">Transmembrane protein gp41: Acts as a class I viral fusion protein. Under the current model, the protein has at least 3 conformational states: pre-fusion native state, pre-hairpin intermediate state, and post-fusion hairpin state. During fusion of viral and target intracellular membranes, the coiled coil regions (heptad repeats) assume a trimer-of-hairpins structure, positioning the fusion peptide in close proximity to the C-terminal region of the ectodomain. The formation of this structure appears to drive apposition and subsequent fusion of viral and target cell membranes. Complete fusion occurs in host cell endosomes and is dynamin-dependent, however some lipid transfer might occur at the plasma membrane. The virus undergoes clathrin-dependent internalization long before endosomal fusion, thus minimizing the surface exposure of conserved viral epitopes during fusion and reducing the efficacy of inhibitors targeting these epitopes. Membranes fusion leads to delivery of the nucleocapsid into the cytoplasm.</text>
</comment>
<comment type="subunit">
    <text evidence="32">The mature envelope protein (Env) consists of a homotrimer of non-covalently associated gp120-gp41 heterodimers. The resulting complex protrudes from the virus surface as a spike. There seems to be as few as 10 spikes on the average virion. Interacts with host CD4, CCR5 and CXCR4. Gp120 also interacts with the C-type lectins CD209/DC-SIGN and CLEC4M/DC-SIGNR (collectively referred to as DC-SIGN(R)). Gp120 and gp41 interact with GalCer. Gp120 interacts with host ITGA4/ITGB7 complex; on CD4+ T-cells, this interaction results in rapid activation of integrin ITGAL/LFA-1, which facilitates efficient cell-to-cell spreading of HIV-1. Gp120 interacts with cell-associated heparan sulfate; this interaction increases virus infectivity on permissive cells and may be involved in infection of CD4- cells.</text>
</comment>
<evidence type="ECO:0000256" key="19">
    <source>
        <dbReference type="ARBA" id="ARBA00022870"/>
    </source>
</evidence>
<evidence type="ECO:0000256" key="1">
    <source>
        <dbReference type="ARBA" id="ARBA00004402"/>
    </source>
</evidence>
<feature type="transmembrane region" description="Helical" evidence="34">
    <location>
        <begin position="681"/>
        <end position="708"/>
    </location>
</feature>
<comment type="function">
    <text evidence="33">Surface protein gp120: Attaches the virus to the host lymphoid cell by binding to the primary receptor CD4. This interaction induces a structural rearrangement creating a high affinity binding site for a chemokine coreceptor like CXCR4 and/or CCR5. Acts as a ligand for CD209/DC-SIGN and CLEC4M/DC-SIGNR, which are respectively found on dendritic cells (DCs), and on endothelial cells of liver sinusoids and lymph node sinuses. These interactions allow capture of viral particles at mucosal surfaces by these cells and subsequent transmission to permissive cells. HIV subverts the migration properties of dendritic cells to gain access to CD4+ T-cells in lymph nodes. Virus transmission to permissive T-cells occurs either in trans (without DCs infection, through viral capture and transmission), or in cis (following DCs productive infection, through the usual CD4-gp120 interaction), thereby inducing a robust infection. In trans infection, bound virions remain infectious over days and it is proposed that they are not degraded, but protected in non-lysosomal acidic organelles within the DCs close to the cell membrane thus contributing to the viral infectious potential during DCs' migration from the periphery to the lymphoid tissues. On arrival at lymphoid tissues, intact virions recycle back to DCs' cell surface allowing virus transmission to CD4+ T-cells.</text>
</comment>
<dbReference type="GO" id="GO:1903908">
    <property type="term" value="P:positive regulation of plasma membrane raft polarization"/>
    <property type="evidence" value="ECO:0007669"/>
    <property type="project" value="UniProtKB-UniRule"/>
</dbReference>
<feature type="short sequence motif" description="YXXL motif; contains endocytosis signal" evidence="33">
    <location>
        <begin position="715"/>
        <end position="718"/>
    </location>
</feature>
<feature type="topological domain" description="Cytoplasmic" evidence="33">
    <location>
        <begin position="709"/>
        <end position="859"/>
    </location>
</feature>
<evidence type="ECO:0000256" key="30">
    <source>
        <dbReference type="ARBA" id="ARBA00023288"/>
    </source>
</evidence>
<evidence type="ECO:0000256" key="15">
    <source>
        <dbReference type="ARBA" id="ARBA00022703"/>
    </source>
</evidence>
<feature type="compositionally biased region" description="Basic and acidic residues" evidence="35">
    <location>
        <begin position="729"/>
        <end position="747"/>
    </location>
</feature>
<keyword evidence="13 33" id="KW-0165">Cleavage on pair of basic residues</keyword>
<feature type="short sequence motif" description="Di-leucine internalization motif" evidence="33">
    <location>
        <begin position="858"/>
        <end position="859"/>
    </location>
</feature>
<feature type="region of interest" description="CD4-binding loop" evidence="33">
    <location>
        <begin position="366"/>
        <end position="376"/>
    </location>
</feature>
<dbReference type="GO" id="GO:0055036">
    <property type="term" value="C:virion membrane"/>
    <property type="evidence" value="ECO:0007669"/>
    <property type="project" value="UniProtKB-SubCell"/>
</dbReference>
<feature type="disulfide bond" evidence="33">
    <location>
        <begin position="51"/>
        <end position="71"/>
    </location>
</feature>
<keyword evidence="20 33" id="KW-0261">Viral envelope protein</keyword>
<keyword evidence="16 33" id="KW-0732">Signal</keyword>
<evidence type="ECO:0000256" key="7">
    <source>
        <dbReference type="ARBA" id="ARBA00022506"/>
    </source>
</evidence>
<protein>
    <recommendedName>
        <fullName evidence="33">Envelope glycoprotein gp160</fullName>
    </recommendedName>
    <alternativeName>
        <fullName evidence="33">Env polyprotein</fullName>
    </alternativeName>
    <component>
        <recommendedName>
            <fullName evidence="33">Surface protein gp120</fullName>
            <shortName evidence="33">SU</shortName>
        </recommendedName>
        <alternativeName>
            <fullName evidence="33">Glycoprotein 120</fullName>
            <shortName evidence="33">gp120</shortName>
        </alternativeName>
    </component>
    <component>
        <recommendedName>
            <fullName evidence="33">Transmembrane protein gp41</fullName>
            <shortName evidence="33">TM</shortName>
        </recommendedName>
        <alternativeName>
            <fullName evidence="33">Glycoprotein 41</fullName>
            <shortName evidence="33">gp41</shortName>
        </alternativeName>
    </component>
</protein>
<evidence type="ECO:0000256" key="13">
    <source>
        <dbReference type="ARBA" id="ARBA00022685"/>
    </source>
</evidence>
<comment type="miscellaneous">
    <text evidence="33">HIV-1 lineages are divided in three main groups, M (for Major), O (for Outlier), and N (for New, or Non-M, Non-O). The vast majority of strains found worldwide belong to the group M. Group O seems to be endemic to and largely confined to Cameroon and neighboring countries in West Central Africa, where these viruses represent a small minority of HIV-1 strains. The group N is represented by a limited number of isolates from Cameroonian persons. The group M is further subdivided in 9 clades or subtypes (A to D, F to H, J and K).</text>
</comment>
<dbReference type="GO" id="GO:0016020">
    <property type="term" value="C:membrane"/>
    <property type="evidence" value="ECO:0007669"/>
    <property type="project" value="UniProtKB-UniRule"/>
</dbReference>
<evidence type="ECO:0000256" key="16">
    <source>
        <dbReference type="ARBA" id="ARBA00022729"/>
    </source>
</evidence>
<dbReference type="HAMAP" id="MF_04083">
    <property type="entry name" value="HIV_ENV"/>
    <property type="match status" value="1"/>
</dbReference>
<evidence type="ECO:0000256" key="20">
    <source>
        <dbReference type="ARBA" id="ARBA00022879"/>
    </source>
</evidence>
<keyword evidence="17 33" id="KW-1161">Viral attachment to host cell</keyword>
<evidence type="ECO:0000313" key="38">
    <source>
        <dbReference type="EMBL" id="QMX89867.1"/>
    </source>
</evidence>
<dbReference type="GO" id="GO:0075512">
    <property type="term" value="P:clathrin-dependent endocytosis of virus by host cell"/>
    <property type="evidence" value="ECO:0007669"/>
    <property type="project" value="UniProtKB-UniRule"/>
</dbReference>
<comment type="subunit">
    <text evidence="33">The mature envelope protein (Env) consists of a homotrimer of non-covalently associated gp120-gp41 heterodimers. The resulting complex protrudes from the virus surface as a spike. There seems to be as few as 10 spikes on the average virion. Surface protein gp120 interacts with host CD4, CCR5 and CXCR4. Gp120 also interacts with the C-type lectins CD209/DC-SIGN and CLEC4M/DC-SIGNR (collectively referred to as DC-SIGN(R)). Gp120 and gp41 interact with GalCer. Gp120 interacts with host ITGA4/ITGB7 complex; on CD4+ T-cells, this interaction results in rapid activation of integrin ITGAL/LFA-1, which facilitates efficient cell-to-cell spreading of HIV-1. Gp120 interacts with cell-associated heparan sulfate; this interaction increases virus infectivity on permissive cells and may be involved in infection of CD4- cells.</text>
</comment>
<keyword evidence="30 33" id="KW-0449">Lipoprotein</keyword>
<feature type="disulfide bond" evidence="33">
    <location>
        <begin position="387"/>
        <end position="420"/>
    </location>
</feature>
<comment type="miscellaneous">
    <text evidence="33">Inhibitors targeting HIV-1 viral envelope proteins are used as antiretroviral drugs. Attachment of virions to the cell surface via non-specific interactions and CD4 binding can be blocked by inhibitors that include cyanovirin-N, cyclotriazadisulfonamide analogs, PRO 2000, TNX 355 and PRO 542. In addition, BMS 806 can block CD4-induced conformational changes. Env interactions with the coreceptor molecules can be targeted by CCR5 antagonists including SCH-D, maraviroc (UK 427857) and aplaviroc (GW 873140), and the CXCR4 antagonist AMD 070. Fusion of viral and cellular membranes can be inhibited by peptides such as enfuvirtide and tifuvirtide (T 1249). Resistance to inhibitors associated with mutations in Env are observed. Most of the time, single mutations confer only a modest reduction in drug susceptibility. Combination of several mutations is usually required to develop a high-level drug resistance.</text>
</comment>
<feature type="disulfide bond" evidence="33">
    <location>
        <begin position="380"/>
        <end position="447"/>
    </location>
</feature>
<dbReference type="FunFam" id="1.10.287.210:FF:000001">
    <property type="entry name" value="Envelope glycoprotein gp160"/>
    <property type="match status" value="1"/>
</dbReference>
<evidence type="ECO:0000256" key="23">
    <source>
        <dbReference type="ARBA" id="ARBA00023046"/>
    </source>
</evidence>
<keyword evidence="10 33" id="KW-1165">Clathrin-mediated endocytosis of virus by host</keyword>
<evidence type="ECO:0000256" key="9">
    <source>
        <dbReference type="ARBA" id="ARBA00022511"/>
    </source>
</evidence>
<evidence type="ECO:0000259" key="36">
    <source>
        <dbReference type="Pfam" id="PF00516"/>
    </source>
</evidence>
<evidence type="ECO:0000256" key="25">
    <source>
        <dbReference type="ARBA" id="ARBA00023136"/>
    </source>
</evidence>
<keyword evidence="14 33" id="KW-0812">Transmembrane</keyword>
<keyword evidence="18 33" id="KW-0946">Virion</keyword>
<evidence type="ECO:0000256" key="31">
    <source>
        <dbReference type="ARBA" id="ARBA00023296"/>
    </source>
</evidence>
<comment type="domain">
    <text evidence="33">The membrane proximal external region (MPER) present in gp41 is a tryptophan-rich region recognized by the antibodies 2F5, Z13, and 4E10. MPER seems to play a role in fusion.</text>
</comment>
<dbReference type="Pfam" id="PF00517">
    <property type="entry name" value="GP41"/>
    <property type="match status" value="1"/>
</dbReference>
<evidence type="ECO:0000256" key="27">
    <source>
        <dbReference type="ARBA" id="ARBA00023157"/>
    </source>
</evidence>
<keyword evidence="25 33" id="KW-0472">Membrane</keyword>
<evidence type="ECO:0000256" key="26">
    <source>
        <dbReference type="ARBA" id="ARBA00023139"/>
    </source>
</evidence>
<comment type="caution">
    <text evidence="33">Lacks conserved residue(s) required for the propagation of feature annotation.</text>
</comment>
<evidence type="ECO:0000256" key="22">
    <source>
        <dbReference type="ARBA" id="ARBA00022989"/>
    </source>
</evidence>
<feature type="domain" description="Retroviral envelope protein GP41-like" evidence="37">
    <location>
        <begin position="533"/>
        <end position="722"/>
    </location>
</feature>
<feature type="lipid moiety-binding region" description="S-palmitoyl cysteine; by host" evidence="33">
    <location>
        <position position="767"/>
    </location>
</feature>
<dbReference type="SUPFAM" id="SSF58069">
    <property type="entry name" value="Virus ectodomain"/>
    <property type="match status" value="1"/>
</dbReference>
<dbReference type="GO" id="GO:1903911">
    <property type="term" value="P:positive regulation of receptor clustering"/>
    <property type="evidence" value="ECO:0007669"/>
    <property type="project" value="UniProtKB-UniRule"/>
</dbReference>
<keyword evidence="11 33" id="KW-0945">Host-virus interaction</keyword>
<sequence length="859" mass="97424">MRVKGIRKNYLCRWGILLLGILMICSATEKLWVTVYYGVPVWKEATTTLFCASDAKAYDTEAHNVWATHACVPTDPNPQEVVLGNVTENFNMWKNNMVEQMHEDIISLWDQSLKPCVELTPLCVTLHCTDLKKNDTENGTANNSNIGEKMEKGEMKNCSFNITTNIRDEVKKEYALFYKLDIIPIDNGNDNASYRLISCNTTVIKQACPKVSFEPIPIHYCAPAGFAILKCNEKKFNGTGPCTNVSTVQCTHGIKPVVSTQLLLNGSLAEKEVVIRSENFTNNAKIIIVQLNESVEINCTRPNNNTRRGIHIGPGRAFYATGDIIGNIRQAHCNISETKWNYTLNLIVKKLREQFGENKTIVFNQSSGGDPEIVMHSFNCGGEFFYCNSTPLFNSNWPFNRTWNDTEGSNNTERNITLQCSIKQIIRMWQKVGKAMYAPPIPGLIRCSSNITGLILTRDGGNNNTNGNETFRPGGGDMRDNWRSELYKYKVVKIEPLGVAPTKAKRRVVQREKRAVGIGAVFLGFLGAAGSTMGAASVTLTVQARLLLSGIVQQQNNLLRAIEAQQHLLQLTVWGIKQLQARVLAVERYLRDQQLLGIWGCSGRLICTTTVPWNASWSNKSLNQIWDNMTWMEWEREIDNYTSLIYNLLEESQTQQEKNEQELLELDKWASLWNWFDISNWLWYIKIFIMIVGGLVGLRIVFIVLSVVNRVRQGYSPLSFQTHFPAPRGPDRPEGIEGEGGERDRDRSSPLVDGFLALLWVDLRSLCLFSYHRLRDLLLIATRIVELLGRRGWETLKYWWNLLQYWSQELKKSAVSLLNATAVVVAEGTDRVIEAIQRAFRAILHIPTRIRQGLERALL</sequence>
<feature type="disulfide bond" evidence="33">
    <location>
        <begin position="231"/>
        <end position="242"/>
    </location>
</feature>
<keyword evidence="7 33" id="KW-1168">Fusion of virus membrane with host membrane</keyword>
<feature type="chain" id="PRO_5029077380" description="Transmembrane protein gp41" evidence="33">
    <location>
        <begin position="515"/>
        <end position="859"/>
    </location>
</feature>
<keyword evidence="21 33" id="KW-1164">Virus endocytosis by host</keyword>
<feature type="disulfide bond" evidence="33">
    <location>
        <begin position="601"/>
        <end position="607"/>
    </location>
</feature>
<dbReference type="InterPro" id="IPR000777">
    <property type="entry name" value="HIV1_Gp120"/>
</dbReference>
<comment type="PTM">
    <text evidence="33">Palmitoylation of the transmembrane protein and of Env polyprotein (prior to its proteolytic cleavage) is essential for their association with host cell membrane lipid rafts. Palmitoylation is therefore required for envelope trafficking to classical lipid rafts, but not for viral replication.</text>
</comment>
<evidence type="ECO:0000256" key="11">
    <source>
        <dbReference type="ARBA" id="ARBA00022581"/>
    </source>
</evidence>
<feature type="region of interest" description="MPER; binding to GalCer" evidence="33">
    <location>
        <begin position="665"/>
        <end position="686"/>
    </location>
</feature>
<keyword evidence="24 33" id="KW-0175">Coiled coil</keyword>
<dbReference type="FunFam" id="1.20.5.490:FF:000001">
    <property type="entry name" value="Envelope glycoprotein gp160"/>
    <property type="match status" value="1"/>
</dbReference>
<feature type="chain" id="PRO_5029077382" description="Envelope glycoprotein gp160" evidence="33">
    <location>
        <begin position="30"/>
        <end position="859"/>
    </location>
</feature>
<organism evidence="38">
    <name type="scientific">Human immunodeficiency virus type 1</name>
    <name type="common">HIV-1</name>
    <dbReference type="NCBI Taxonomy" id="11676"/>
    <lineage>
        <taxon>Viruses</taxon>
        <taxon>Riboviria</taxon>
        <taxon>Pararnavirae</taxon>
        <taxon>Artverviricota</taxon>
        <taxon>Revtraviricetes</taxon>
        <taxon>Ortervirales</taxon>
        <taxon>Retroviridae</taxon>
        <taxon>Orthoretrovirinae</taxon>
        <taxon>Lentivirus</taxon>
        <taxon>Lentivirus humimdef1</taxon>
    </lineage>
</organism>
<keyword evidence="19 33" id="KW-1043">Host membrane</keyword>
<dbReference type="InterPro" id="IPR036377">
    <property type="entry name" value="Gp120_core_sf"/>
</dbReference>
<evidence type="ECO:0000259" key="37">
    <source>
        <dbReference type="Pfam" id="PF00517"/>
    </source>
</evidence>
<dbReference type="GO" id="GO:0020002">
    <property type="term" value="C:host cell plasma membrane"/>
    <property type="evidence" value="ECO:0007669"/>
    <property type="project" value="UniProtKB-SubCell"/>
</dbReference>
<comment type="PTM">
    <text evidence="33">Highly glycosylated by host. The high number of glycan on the protein is reffered to as 'glycan shield' because it contributes to hide protein sequence from adaptive immune system.</text>
</comment>
<keyword evidence="28 33" id="KW-0325">Glycoprotein</keyword>
<evidence type="ECO:0000256" key="2">
    <source>
        <dbReference type="ARBA" id="ARBA00004433"/>
    </source>
</evidence>
<proteinExistence type="inferred from homology"/>
<evidence type="ECO:0000256" key="35">
    <source>
        <dbReference type="SAM" id="MobiDB-lite"/>
    </source>
</evidence>
<comment type="domain">
    <text evidence="33">The YXXL motif is involved in determining the exact site of viral release at the surface of infected mononuclear cells and promotes endocytosis. YXXL and di-leucine endocytosis motifs interact directly or indirectly with the clathrin adapter complexes, opperate independently, and their activities are not additive.</text>
</comment>
<keyword evidence="29 33" id="KW-0899">Viral immunoevasion</keyword>
<evidence type="ECO:0000256" key="4">
    <source>
        <dbReference type="ARBA" id="ARBA00004563"/>
    </source>
</evidence>
<dbReference type="GO" id="GO:0019062">
    <property type="term" value="P:virion attachment to host cell"/>
    <property type="evidence" value="ECO:0007669"/>
    <property type="project" value="UniProtKB-UniRule"/>
</dbReference>
<dbReference type="GO" id="GO:0052031">
    <property type="term" value="P:symbiont-mediated perturbation of host defense response"/>
    <property type="evidence" value="ECO:0007669"/>
    <property type="project" value="UniProtKB-UniRule"/>
</dbReference>
<evidence type="ECO:0000256" key="33">
    <source>
        <dbReference type="HAMAP-Rule" id="MF_04083"/>
    </source>
</evidence>
<evidence type="ECO:0000256" key="17">
    <source>
        <dbReference type="ARBA" id="ARBA00022804"/>
    </source>
</evidence>
<evidence type="ECO:0000256" key="12">
    <source>
        <dbReference type="ARBA" id="ARBA00022595"/>
    </source>
</evidence>
<keyword evidence="31 33" id="KW-1160">Virus entry into host cell</keyword>
<evidence type="ECO:0000256" key="21">
    <source>
        <dbReference type="ARBA" id="ARBA00022890"/>
    </source>
</evidence>
<evidence type="ECO:0000256" key="34">
    <source>
        <dbReference type="RuleBase" id="RU363095"/>
    </source>
</evidence>
<keyword evidence="23 33" id="KW-1039">Host endosome</keyword>
<dbReference type="EMBL" id="MT861405">
    <property type="protein sequence ID" value="QMX89867.1"/>
    <property type="molecule type" value="Genomic_DNA"/>
</dbReference>
<evidence type="ECO:0000256" key="8">
    <source>
        <dbReference type="ARBA" id="ARBA00022510"/>
    </source>
</evidence>
<keyword evidence="8 33" id="KW-1170">Fusion of virus membrane with host endosomal membrane</keyword>
<keyword evidence="27 33" id="KW-1015">Disulfide bond</keyword>
<evidence type="ECO:0000256" key="18">
    <source>
        <dbReference type="ARBA" id="ARBA00022844"/>
    </source>
</evidence>
<feature type="disulfide bond" evidence="33">
    <location>
        <begin position="221"/>
        <end position="250"/>
    </location>
</feature>
<evidence type="ECO:0000256" key="6">
    <source>
        <dbReference type="ARBA" id="ARBA00004650"/>
    </source>
</evidence>
<reference evidence="38" key="1">
    <citation type="submission" date="2020-08" db="EMBL/GenBank/DDBJ databases">
        <title>Different evolutionary pathways of HIV-1 in fetus and mother perinatal transmission pairs indicate unique immune selection pressure in fetuses.</title>
        <authorList>
            <person name="Honnayakanahalli Marichannegowda M."/>
            <person name="Mengual M."/>
            <person name="Kumar A."/>
            <person name="Giorgi E.E."/>
            <person name="Tu J.J."/>
            <person name="Martinez D.R."/>
            <person name="Li X."/>
            <person name="Feng L."/>
            <person name="Permar S.R."/>
            <person name="Gao F."/>
        </authorList>
    </citation>
    <scope>NUCLEOTIDE SEQUENCE</scope>
    <source>
        <strain evidence="38">1348i.2.4</strain>
    </source>
</reference>
<dbReference type="InterPro" id="IPR000328">
    <property type="entry name" value="GP41-like"/>
</dbReference>
<evidence type="ECO:0000256" key="5">
    <source>
        <dbReference type="ARBA" id="ARBA00004578"/>
    </source>
</evidence>
<evidence type="ECO:0000256" key="10">
    <source>
        <dbReference type="ARBA" id="ARBA00022570"/>
    </source>
</evidence>
<dbReference type="InterPro" id="IPR037527">
    <property type="entry name" value="Gp160"/>
</dbReference>
<feature type="region of interest" description="Immunosuppression" evidence="33">
    <location>
        <begin position="577"/>
        <end position="595"/>
    </location>
</feature>
<comment type="domain">
    <text evidence="33">The CD4-binding region is targeted by the antibody b12.</text>
</comment>
<feature type="region of interest" description="Disordered" evidence="35">
    <location>
        <begin position="722"/>
        <end position="747"/>
    </location>
</feature>
<dbReference type="Gene3D" id="1.10.287.210">
    <property type="match status" value="1"/>
</dbReference>
<dbReference type="SUPFAM" id="SSF56502">
    <property type="entry name" value="gp120 core"/>
    <property type="match status" value="2"/>
</dbReference>
<gene>
    <name evidence="33 38" type="primary">env</name>
</gene>
<feature type="domain" description="Human immunodeficiency virus 1 envelope glycoprotein Gp120" evidence="36">
    <location>
        <begin position="31"/>
        <end position="514"/>
    </location>
</feature>
<evidence type="ECO:0000256" key="29">
    <source>
        <dbReference type="ARBA" id="ARBA00023280"/>
    </source>
</evidence>
<feature type="region of interest" description="Fusion peptide" evidence="33">
    <location>
        <begin position="515"/>
        <end position="535"/>
    </location>
</feature>
<dbReference type="GO" id="GO:0019082">
    <property type="term" value="P:viral protein processing"/>
    <property type="evidence" value="ECO:0007669"/>
    <property type="project" value="UniProtKB-UniRule"/>
</dbReference>
<dbReference type="FunFam" id="2.170.40.20:FF:000003">
    <property type="entry name" value="Envelope glycoprotein gp160"/>
    <property type="match status" value="1"/>
</dbReference>
<dbReference type="GO" id="GO:0044175">
    <property type="term" value="C:host cell endosome membrane"/>
    <property type="evidence" value="ECO:0007669"/>
    <property type="project" value="UniProtKB-SubCell"/>
</dbReference>
<name>A0A7G5WQJ3_HV1</name>
<feature type="region of interest" description="V4" evidence="33">
    <location>
        <begin position="387"/>
        <end position="420"/>
    </location>
</feature>
<evidence type="ECO:0000256" key="28">
    <source>
        <dbReference type="ARBA" id="ARBA00023180"/>
    </source>
</evidence>
<comment type="subcellular location">
    <molecule>Transmembrane protein gp41</molecule>
    <subcellularLocation>
        <location evidence="33">Virion membrane</location>
        <topology evidence="33">Single-pass type I membrane protein</topology>
    </subcellularLocation>
    <subcellularLocation>
        <location evidence="33">Host cell membrane</location>
        <topology evidence="33">Single-pass type I membrane protein</topology>
    </subcellularLocation>
    <subcellularLocation>
        <location evidence="33">Host endosome membrane</location>
        <topology evidence="33">Single-pass type I membrane protein</topology>
    </subcellularLocation>
    <text evidence="33">It is probably concentrated at the site of budding and incorporated into the virions possibly by contacts between the cytoplasmic tail of Env and the N-terminus of Gag.</text>
</comment>
<evidence type="ECO:0000256" key="24">
    <source>
        <dbReference type="ARBA" id="ARBA00023054"/>
    </source>
</evidence>
<dbReference type="Pfam" id="PF00516">
    <property type="entry name" value="GP120"/>
    <property type="match status" value="1"/>
</dbReference>
<dbReference type="GO" id="GO:0039654">
    <property type="term" value="P:fusion of virus membrane with host endosome membrane"/>
    <property type="evidence" value="ECO:0007669"/>
    <property type="project" value="UniProtKB-UniRule"/>
</dbReference>
<keyword evidence="26 33" id="KW-0564">Palmitate</keyword>
<accession>A0A7G5WQJ3</accession>
<feature type="coiled-coil region" evidence="33">
    <location>
        <begin position="636"/>
        <end position="670"/>
    </location>
</feature>
<keyword evidence="9 33" id="KW-1032">Host cell membrane</keyword>
<evidence type="ECO:0000256" key="14">
    <source>
        <dbReference type="ARBA" id="ARBA00022692"/>
    </source>
</evidence>
<organismHost>
    <name type="scientific">Homo sapiens</name>
    <name type="common">Human</name>
    <dbReference type="NCBI Taxonomy" id="9606"/>
</organismHost>
<dbReference type="CDD" id="cd09909">
    <property type="entry name" value="HIV-1-like_HR1-HR2"/>
    <property type="match status" value="1"/>
</dbReference>
<dbReference type="GO" id="GO:0019031">
    <property type="term" value="C:viral envelope"/>
    <property type="evidence" value="ECO:0007669"/>
    <property type="project" value="UniProtKB-KW"/>
</dbReference>
<dbReference type="Gene3D" id="2.170.40.20">
    <property type="entry name" value="Human immunodeficiency virus 1, Gp160, envelope glycoprotein"/>
    <property type="match status" value="2"/>
</dbReference>
<comment type="domain">
    <text evidence="33 34">The 17 amino acids long immunosuppressive region is present in many retroviral envelope proteins. Synthetic peptides derived from this relatively conserved sequence inhibit immune function in vitro and in vivo.</text>
</comment>
<comment type="similarity">
    <text evidence="33">Belongs to the HIV-1 env protein family.</text>
</comment>
<dbReference type="FunFam" id="2.170.40.20:FF:000001">
    <property type="entry name" value="Envelope glycoprotein gp160"/>
    <property type="match status" value="1"/>
</dbReference>
<dbReference type="GO" id="GO:0005198">
    <property type="term" value="F:structural molecule activity"/>
    <property type="evidence" value="ECO:0007669"/>
    <property type="project" value="UniProtKB-UniRule"/>
</dbReference>
<keyword evidence="22 33" id="KW-1133">Transmembrane helix</keyword>
<comment type="subcellular location">
    <molecule>Surface protein gp120</molecule>
    <subcellularLocation>
        <location evidence="33">Virion membrane</location>
        <topology evidence="33">Peripheral membrane protein</topology>
    </subcellularLocation>
    <subcellularLocation>
        <location evidence="33">Host cell membrane</location>
        <topology evidence="33">Peripheral membrane protein</topology>
    </subcellularLocation>
    <subcellularLocation>
        <location evidence="33">Host endosome membrane</location>
        <topology evidence="33">Single-pass type I membrane protein</topology>
    </subcellularLocation>
    <text evidence="33">The surface protein is not anchored to the viral envelope, but associates with the extravirion surface through its binding to TM. It is probably concentrated at the site of budding and incorporated into the virions possibly by contacts between the cytoplasmic tail of Env and the N-terminus of Gag.</text>
</comment>